<accession>E9HRS9</accession>
<keyword evidence="2" id="KW-1185">Reference proteome</keyword>
<dbReference type="AlphaFoldDB" id="E9HRS9"/>
<organism evidence="1 2">
    <name type="scientific">Daphnia pulex</name>
    <name type="common">Water flea</name>
    <dbReference type="NCBI Taxonomy" id="6669"/>
    <lineage>
        <taxon>Eukaryota</taxon>
        <taxon>Metazoa</taxon>
        <taxon>Ecdysozoa</taxon>
        <taxon>Arthropoda</taxon>
        <taxon>Crustacea</taxon>
        <taxon>Branchiopoda</taxon>
        <taxon>Diplostraca</taxon>
        <taxon>Cladocera</taxon>
        <taxon>Anomopoda</taxon>
        <taxon>Daphniidae</taxon>
        <taxon>Daphnia</taxon>
    </lineage>
</organism>
<dbReference type="PhylomeDB" id="E9HRS9"/>
<dbReference type="HOGENOM" id="CLU_1877516_0_0_1"/>
<gene>
    <name evidence="1" type="ORF">DAPPUDRAFT_333083</name>
</gene>
<name>E9HRS9_DAPPU</name>
<protein>
    <submittedName>
        <fullName evidence="1">Uncharacterized protein</fullName>
    </submittedName>
</protein>
<dbReference type="InParanoid" id="E9HRS9"/>
<reference evidence="1 2" key="1">
    <citation type="journal article" date="2011" name="Science">
        <title>The ecoresponsive genome of Daphnia pulex.</title>
        <authorList>
            <person name="Colbourne J.K."/>
            <person name="Pfrender M.E."/>
            <person name="Gilbert D."/>
            <person name="Thomas W.K."/>
            <person name="Tucker A."/>
            <person name="Oakley T.H."/>
            <person name="Tokishita S."/>
            <person name="Aerts A."/>
            <person name="Arnold G.J."/>
            <person name="Basu M.K."/>
            <person name="Bauer D.J."/>
            <person name="Caceres C.E."/>
            <person name="Carmel L."/>
            <person name="Casola C."/>
            <person name="Choi J.H."/>
            <person name="Detter J.C."/>
            <person name="Dong Q."/>
            <person name="Dusheyko S."/>
            <person name="Eads B.D."/>
            <person name="Frohlich T."/>
            <person name="Geiler-Samerotte K.A."/>
            <person name="Gerlach D."/>
            <person name="Hatcher P."/>
            <person name="Jogdeo S."/>
            <person name="Krijgsveld J."/>
            <person name="Kriventseva E.V."/>
            <person name="Kultz D."/>
            <person name="Laforsch C."/>
            <person name="Lindquist E."/>
            <person name="Lopez J."/>
            <person name="Manak J.R."/>
            <person name="Muller J."/>
            <person name="Pangilinan J."/>
            <person name="Patwardhan R.P."/>
            <person name="Pitluck S."/>
            <person name="Pritham E.J."/>
            <person name="Rechtsteiner A."/>
            <person name="Rho M."/>
            <person name="Rogozin I.B."/>
            <person name="Sakarya O."/>
            <person name="Salamov A."/>
            <person name="Schaack S."/>
            <person name="Shapiro H."/>
            <person name="Shiga Y."/>
            <person name="Skalitzky C."/>
            <person name="Smith Z."/>
            <person name="Souvorov A."/>
            <person name="Sung W."/>
            <person name="Tang Z."/>
            <person name="Tsuchiya D."/>
            <person name="Tu H."/>
            <person name="Vos H."/>
            <person name="Wang M."/>
            <person name="Wolf Y.I."/>
            <person name="Yamagata H."/>
            <person name="Yamada T."/>
            <person name="Ye Y."/>
            <person name="Shaw J.R."/>
            <person name="Andrews J."/>
            <person name="Crease T.J."/>
            <person name="Tang H."/>
            <person name="Lucas S.M."/>
            <person name="Robertson H.M."/>
            <person name="Bork P."/>
            <person name="Koonin E.V."/>
            <person name="Zdobnov E.M."/>
            <person name="Grigoriev I.V."/>
            <person name="Lynch M."/>
            <person name="Boore J.L."/>
        </authorList>
    </citation>
    <scope>NUCLEOTIDE SEQUENCE [LARGE SCALE GENOMIC DNA]</scope>
</reference>
<sequence length="136" mass="15489">MGVIITIKPPVRRQLTLHYDAKWLDVAVRLVEITDHFVFRESAVGPALVADFVAVVLEEFNCIQFLHYKFLTHWHDRFDEKSYFEGKGQGPHSQQGSLFANPLAATLQSPCLLPYTGPIDLRVTLLRLMTSSHQLL</sequence>
<dbReference type="Proteomes" id="UP000000305">
    <property type="component" value="Unassembled WGS sequence"/>
</dbReference>
<dbReference type="EMBL" id="GL732740">
    <property type="protein sequence ID" value="EFX65564.1"/>
    <property type="molecule type" value="Genomic_DNA"/>
</dbReference>
<evidence type="ECO:0000313" key="2">
    <source>
        <dbReference type="Proteomes" id="UP000000305"/>
    </source>
</evidence>
<dbReference type="KEGG" id="dpx:DAPPUDRAFT_333083"/>
<proteinExistence type="predicted"/>
<evidence type="ECO:0000313" key="1">
    <source>
        <dbReference type="EMBL" id="EFX65564.1"/>
    </source>
</evidence>